<evidence type="ECO:0000259" key="19">
    <source>
        <dbReference type="PROSITE" id="PS51483"/>
    </source>
</evidence>
<protein>
    <recommendedName>
        <fullName evidence="15">Phenylalanine--tRNA ligase beta subunit</fullName>
        <ecNumber evidence="15">6.1.1.20</ecNumber>
    </recommendedName>
    <alternativeName>
        <fullName evidence="15">Phenylalanyl-tRNA synthetase beta subunit</fullName>
        <shortName evidence="15">PheRS</shortName>
    </alternativeName>
</protein>
<keyword evidence="8 15" id="KW-0547">Nucleotide-binding</keyword>
<dbReference type="Pfam" id="PF03484">
    <property type="entry name" value="B5"/>
    <property type="match status" value="1"/>
</dbReference>
<keyword evidence="7 15" id="KW-0479">Metal-binding</keyword>
<dbReference type="Gene3D" id="3.30.930.10">
    <property type="entry name" value="Bira Bifunctional Protein, Domain 2"/>
    <property type="match status" value="1"/>
</dbReference>
<feature type="binding site" evidence="15">
    <location>
        <position position="471"/>
    </location>
    <ligand>
        <name>Mg(2+)</name>
        <dbReference type="ChEBI" id="CHEBI:18420"/>
        <note>shared with alpha subunit</note>
    </ligand>
</feature>
<dbReference type="PROSITE" id="PS51447">
    <property type="entry name" value="FDX_ACB"/>
    <property type="match status" value="1"/>
</dbReference>
<dbReference type="Gene3D" id="3.30.70.380">
    <property type="entry name" value="Ferrodoxin-fold anticodon-binding domain"/>
    <property type="match status" value="1"/>
</dbReference>
<evidence type="ECO:0000256" key="10">
    <source>
        <dbReference type="ARBA" id="ARBA00022842"/>
    </source>
</evidence>
<dbReference type="SMART" id="SM00873">
    <property type="entry name" value="B3_4"/>
    <property type="match status" value="1"/>
</dbReference>
<evidence type="ECO:0000256" key="2">
    <source>
        <dbReference type="ARBA" id="ARBA00008653"/>
    </source>
</evidence>
<dbReference type="InterPro" id="IPR012340">
    <property type="entry name" value="NA-bd_OB-fold"/>
</dbReference>
<evidence type="ECO:0000256" key="12">
    <source>
        <dbReference type="ARBA" id="ARBA00022917"/>
    </source>
</evidence>
<dbReference type="GO" id="GO:0005524">
    <property type="term" value="F:ATP binding"/>
    <property type="evidence" value="ECO:0007669"/>
    <property type="project" value="UniProtKB-UniRule"/>
</dbReference>
<dbReference type="CDD" id="cd00769">
    <property type="entry name" value="PheRS_beta_core"/>
    <property type="match status" value="1"/>
</dbReference>
<dbReference type="Gene3D" id="3.30.56.10">
    <property type="match status" value="2"/>
</dbReference>
<evidence type="ECO:0000256" key="13">
    <source>
        <dbReference type="ARBA" id="ARBA00023146"/>
    </source>
</evidence>
<evidence type="ECO:0000313" key="20">
    <source>
        <dbReference type="EMBL" id="OGH66709.1"/>
    </source>
</evidence>
<dbReference type="FunFam" id="3.50.40.10:FF:000001">
    <property type="entry name" value="Phenylalanine--tRNA ligase beta subunit"/>
    <property type="match status" value="1"/>
</dbReference>
<dbReference type="Pfam" id="PF03147">
    <property type="entry name" value="FDX-ACB"/>
    <property type="match status" value="1"/>
</dbReference>
<comment type="similarity">
    <text evidence="2 15">Belongs to the phenylalanyl-tRNA synthetase beta subunit family. Type 1 subfamily.</text>
</comment>
<name>A0A1F6M550_9BACT</name>
<dbReference type="InterPro" id="IPR005121">
    <property type="entry name" value="Fdx_antiC-bd"/>
</dbReference>
<evidence type="ECO:0000256" key="7">
    <source>
        <dbReference type="ARBA" id="ARBA00022723"/>
    </source>
</evidence>
<dbReference type="EC" id="6.1.1.20" evidence="15"/>
<comment type="catalytic activity">
    <reaction evidence="14 15">
        <text>tRNA(Phe) + L-phenylalanine + ATP = L-phenylalanyl-tRNA(Phe) + AMP + diphosphate + H(+)</text>
        <dbReference type="Rhea" id="RHEA:19413"/>
        <dbReference type="Rhea" id="RHEA-COMP:9668"/>
        <dbReference type="Rhea" id="RHEA-COMP:9699"/>
        <dbReference type="ChEBI" id="CHEBI:15378"/>
        <dbReference type="ChEBI" id="CHEBI:30616"/>
        <dbReference type="ChEBI" id="CHEBI:33019"/>
        <dbReference type="ChEBI" id="CHEBI:58095"/>
        <dbReference type="ChEBI" id="CHEBI:78442"/>
        <dbReference type="ChEBI" id="CHEBI:78531"/>
        <dbReference type="ChEBI" id="CHEBI:456215"/>
        <dbReference type="EC" id="6.1.1.20"/>
    </reaction>
</comment>
<dbReference type="InterPro" id="IPR033714">
    <property type="entry name" value="tRNA_bind_bactPheRS"/>
</dbReference>
<dbReference type="STRING" id="1798676.A3B90_02740"/>
<dbReference type="InterPro" id="IPR009061">
    <property type="entry name" value="DNA-bd_dom_put_sf"/>
</dbReference>
<keyword evidence="13 15" id="KW-0030">Aminoacyl-tRNA synthetase</keyword>
<dbReference type="InterPro" id="IPR005147">
    <property type="entry name" value="tRNA_synthase_B5-dom"/>
</dbReference>
<evidence type="ECO:0000256" key="6">
    <source>
        <dbReference type="ARBA" id="ARBA00022598"/>
    </source>
</evidence>
<dbReference type="InterPro" id="IPR004532">
    <property type="entry name" value="Phe-tRNA-ligase_IIc_bsu_bact"/>
</dbReference>
<dbReference type="InterPro" id="IPR045864">
    <property type="entry name" value="aa-tRNA-synth_II/BPL/LPL"/>
</dbReference>
<dbReference type="InterPro" id="IPR005146">
    <property type="entry name" value="B3/B4_tRNA-bd"/>
</dbReference>
<evidence type="ECO:0000256" key="5">
    <source>
        <dbReference type="ARBA" id="ARBA00022555"/>
    </source>
</evidence>
<feature type="binding site" evidence="15">
    <location>
        <position position="480"/>
    </location>
    <ligand>
        <name>Mg(2+)</name>
        <dbReference type="ChEBI" id="CHEBI:18420"/>
        <note>shared with alpha subunit</note>
    </ligand>
</feature>
<evidence type="ECO:0000256" key="9">
    <source>
        <dbReference type="ARBA" id="ARBA00022840"/>
    </source>
</evidence>
<dbReference type="PROSITE" id="PS50886">
    <property type="entry name" value="TRBD"/>
    <property type="match status" value="1"/>
</dbReference>
<feature type="binding site" evidence="15">
    <location>
        <position position="477"/>
    </location>
    <ligand>
        <name>Mg(2+)</name>
        <dbReference type="ChEBI" id="CHEBI:18420"/>
        <note>shared with alpha subunit</note>
    </ligand>
</feature>
<dbReference type="Pfam" id="PF03483">
    <property type="entry name" value="B3_4"/>
    <property type="match status" value="1"/>
</dbReference>
<dbReference type="Pfam" id="PF17759">
    <property type="entry name" value="tRNA_synthFbeta"/>
    <property type="match status" value="1"/>
</dbReference>
<evidence type="ECO:0000259" key="18">
    <source>
        <dbReference type="PROSITE" id="PS51447"/>
    </source>
</evidence>
<dbReference type="NCBIfam" id="TIGR00472">
    <property type="entry name" value="pheT_bact"/>
    <property type="match status" value="1"/>
</dbReference>
<dbReference type="PROSITE" id="PS51483">
    <property type="entry name" value="B5"/>
    <property type="match status" value="1"/>
</dbReference>
<dbReference type="Gene3D" id="3.50.40.10">
    <property type="entry name" value="Phenylalanyl-trna Synthetase, Chain B, domain 3"/>
    <property type="match status" value="1"/>
</dbReference>
<feature type="domain" description="TRNA-binding" evidence="17">
    <location>
        <begin position="41"/>
        <end position="160"/>
    </location>
</feature>
<dbReference type="GO" id="GO:0004826">
    <property type="term" value="F:phenylalanine-tRNA ligase activity"/>
    <property type="evidence" value="ECO:0007669"/>
    <property type="project" value="UniProtKB-UniRule"/>
</dbReference>
<gene>
    <name evidence="15" type="primary">pheT</name>
    <name evidence="20" type="ORF">A3B90_02740</name>
</gene>
<dbReference type="SMART" id="SM00896">
    <property type="entry name" value="FDX-ACB"/>
    <property type="match status" value="1"/>
</dbReference>
<keyword evidence="9 15" id="KW-0067">ATP-binding</keyword>
<evidence type="ECO:0000256" key="11">
    <source>
        <dbReference type="ARBA" id="ARBA00022884"/>
    </source>
</evidence>
<dbReference type="FunFam" id="3.30.70.380:FF:000001">
    <property type="entry name" value="Phenylalanine--tRNA ligase beta subunit"/>
    <property type="match status" value="1"/>
</dbReference>
<evidence type="ECO:0000313" key="21">
    <source>
        <dbReference type="Proteomes" id="UP000178742"/>
    </source>
</evidence>
<keyword evidence="11 16" id="KW-0694">RNA-binding</keyword>
<evidence type="ECO:0000256" key="14">
    <source>
        <dbReference type="ARBA" id="ARBA00049255"/>
    </source>
</evidence>
<dbReference type="SUPFAM" id="SSF50249">
    <property type="entry name" value="Nucleic acid-binding proteins"/>
    <property type="match status" value="1"/>
</dbReference>
<sequence>MKISKKWLQEFVFLPDSLSAEELGKELTLRTVEVEGVEDQAKNLNHIIVAQIKSIEKHPNADKLRVCQVDAGVEIVQIVCGGSNLEVGMKVVLAKIGATVLWHGQGDPIIMEKATLRGVDSYGMICTSDEVGLLAMFPKKDDHEVVDLTHLKDKAGTPLAKALHLDDVSIEVDNKSLSNRPDLWGHIGMAREVATIYHKKFTVATPPEIKAGSEMKLSVTVEDATLCPRYMAVALSGIHVEASPGWMQKRLEACGIRPINNIVDITNYVMLEIGQPCHAFDASKIAEQKIIVRRAKEAEKFVTLDQKEHTLTSDMLMIADGEKSLALAGIMGGLHSGINENTTSIVFESATFEAGSIRKTSTRLGLRTDSSARFEKSLDPVNALLALRRLVELTLQICKGSAVASPVVDLYPKKPGAKIIATSFEFLEGKIGMSLDHKKVVDILERLGFTIEKGKKGALKITVPSWRATKDISIAEDIVEEVIRIIGYENVPSTLPVFSITPPRQNSVKVLERKIKELLALESCFTETYNYSFESPEWLQKLGVDSSLHLELENPIAKDRPLIRRSLIPNLIENVESNLHRFDEIKMFETGRVYKIEEAGERVEAKDDGLLPRQDTYLGLVYAKKSETTPFFVLSKVIADVFARLHVAVEIIPAENESFAATPFVHPGRFAFLKVAGTIVGRMSELHPSTAKNLGISQRLAFGEINLNILSDHQLEEVSYSPLSVYPDVVRDIAIVLEKNVMHANLVAALRSVDPLIVSVELFDVYEGERLGENKKSMAYHITYRDTQKTLTTAEVDDVHKKVLDTLQKNFAAEIRK</sequence>
<dbReference type="HAMAP" id="MF_00283">
    <property type="entry name" value="Phe_tRNA_synth_beta1"/>
    <property type="match status" value="1"/>
</dbReference>
<keyword evidence="6 15" id="KW-0436">Ligase</keyword>
<evidence type="ECO:0000256" key="16">
    <source>
        <dbReference type="PROSITE-ProRule" id="PRU00209"/>
    </source>
</evidence>
<dbReference type="InterPro" id="IPR020825">
    <property type="entry name" value="Phe-tRNA_synthase-like_B3/B4"/>
</dbReference>
<comment type="subunit">
    <text evidence="3 15">Tetramer of two alpha and two beta subunits.</text>
</comment>
<dbReference type="SMART" id="SM00874">
    <property type="entry name" value="B5"/>
    <property type="match status" value="1"/>
</dbReference>
<dbReference type="InterPro" id="IPR045060">
    <property type="entry name" value="Phe-tRNA-ligase_IIc_bsu"/>
</dbReference>
<dbReference type="SUPFAM" id="SSF46955">
    <property type="entry name" value="Putative DNA-binding domain"/>
    <property type="match status" value="1"/>
</dbReference>
<dbReference type="InterPro" id="IPR036690">
    <property type="entry name" value="Fdx_antiC-bd_sf"/>
</dbReference>
<dbReference type="SUPFAM" id="SSF54991">
    <property type="entry name" value="Anticodon-binding domain of PheRS"/>
    <property type="match status" value="1"/>
</dbReference>
<keyword evidence="10 15" id="KW-0460">Magnesium</keyword>
<comment type="caution">
    <text evidence="20">The sequence shown here is derived from an EMBL/GenBank/DDBJ whole genome shotgun (WGS) entry which is preliminary data.</text>
</comment>
<dbReference type="AlphaFoldDB" id="A0A1F6M550"/>
<evidence type="ECO:0000256" key="4">
    <source>
        <dbReference type="ARBA" id="ARBA00022490"/>
    </source>
</evidence>
<proteinExistence type="inferred from homology"/>
<dbReference type="Proteomes" id="UP000178742">
    <property type="component" value="Unassembled WGS sequence"/>
</dbReference>
<feature type="binding site" evidence="15">
    <location>
        <position position="481"/>
    </location>
    <ligand>
        <name>Mg(2+)</name>
        <dbReference type="ChEBI" id="CHEBI:18420"/>
        <note>shared with alpha subunit</note>
    </ligand>
</feature>
<reference evidence="20 21" key="1">
    <citation type="journal article" date="2016" name="Nat. Commun.">
        <title>Thousands of microbial genomes shed light on interconnected biogeochemical processes in an aquifer system.</title>
        <authorList>
            <person name="Anantharaman K."/>
            <person name="Brown C.T."/>
            <person name="Hug L.A."/>
            <person name="Sharon I."/>
            <person name="Castelle C.J."/>
            <person name="Probst A.J."/>
            <person name="Thomas B.C."/>
            <person name="Singh A."/>
            <person name="Wilkins M.J."/>
            <person name="Karaoz U."/>
            <person name="Brodie E.L."/>
            <person name="Williams K.H."/>
            <person name="Hubbard S.S."/>
            <person name="Banfield J.F."/>
        </authorList>
    </citation>
    <scope>NUCLEOTIDE SEQUENCE [LARGE SCALE GENOMIC DNA]</scope>
</reference>
<dbReference type="GO" id="GO:0009328">
    <property type="term" value="C:phenylalanine-tRNA ligase complex"/>
    <property type="evidence" value="ECO:0007669"/>
    <property type="project" value="TreeGrafter"/>
</dbReference>
<comment type="cofactor">
    <cofactor evidence="15">
        <name>Mg(2+)</name>
        <dbReference type="ChEBI" id="CHEBI:18420"/>
    </cofactor>
    <text evidence="15">Binds 2 magnesium ions per tetramer.</text>
</comment>
<feature type="domain" description="B5" evidence="19">
    <location>
        <begin position="415"/>
        <end position="493"/>
    </location>
</feature>
<dbReference type="PANTHER" id="PTHR10947">
    <property type="entry name" value="PHENYLALANYL-TRNA SYNTHETASE BETA CHAIN AND LEUCINE-RICH REPEAT-CONTAINING PROTEIN 47"/>
    <property type="match status" value="1"/>
</dbReference>
<dbReference type="GO" id="GO:0006432">
    <property type="term" value="P:phenylalanyl-tRNA aminoacylation"/>
    <property type="evidence" value="ECO:0007669"/>
    <property type="project" value="UniProtKB-UniRule"/>
</dbReference>
<dbReference type="GO" id="GO:0000049">
    <property type="term" value="F:tRNA binding"/>
    <property type="evidence" value="ECO:0007669"/>
    <property type="project" value="UniProtKB-UniRule"/>
</dbReference>
<feature type="domain" description="FDX-ACB" evidence="18">
    <location>
        <begin position="724"/>
        <end position="816"/>
    </location>
</feature>
<evidence type="ECO:0000256" key="1">
    <source>
        <dbReference type="ARBA" id="ARBA00004496"/>
    </source>
</evidence>
<evidence type="ECO:0000259" key="17">
    <source>
        <dbReference type="PROSITE" id="PS50886"/>
    </source>
</evidence>
<accession>A0A1F6M550</accession>
<keyword evidence="12 15" id="KW-0648">Protein biosynthesis</keyword>
<dbReference type="Pfam" id="PF01588">
    <property type="entry name" value="tRNA_bind"/>
    <property type="match status" value="1"/>
</dbReference>
<dbReference type="PANTHER" id="PTHR10947:SF0">
    <property type="entry name" value="PHENYLALANINE--TRNA LIGASE BETA SUBUNIT"/>
    <property type="match status" value="1"/>
</dbReference>
<organism evidence="20 21">
    <name type="scientific">Candidatus Magasanikbacteria bacterium RIFCSPHIGHO2_02_FULL_41_13</name>
    <dbReference type="NCBI Taxonomy" id="1798676"/>
    <lineage>
        <taxon>Bacteria</taxon>
        <taxon>Candidatus Magasanikiibacteriota</taxon>
    </lineage>
</organism>
<evidence type="ECO:0000256" key="15">
    <source>
        <dbReference type="HAMAP-Rule" id="MF_00283"/>
    </source>
</evidence>
<dbReference type="SUPFAM" id="SSF55681">
    <property type="entry name" value="Class II aaRS and biotin synthetases"/>
    <property type="match status" value="1"/>
</dbReference>
<keyword evidence="4 15" id="KW-0963">Cytoplasm</keyword>
<dbReference type="InterPro" id="IPR002547">
    <property type="entry name" value="tRNA-bd_dom"/>
</dbReference>
<evidence type="ECO:0000256" key="3">
    <source>
        <dbReference type="ARBA" id="ARBA00011209"/>
    </source>
</evidence>
<dbReference type="GO" id="GO:0000287">
    <property type="term" value="F:magnesium ion binding"/>
    <property type="evidence" value="ECO:0007669"/>
    <property type="project" value="UniProtKB-UniRule"/>
</dbReference>
<keyword evidence="5 16" id="KW-0820">tRNA-binding</keyword>
<dbReference type="Gene3D" id="2.40.50.140">
    <property type="entry name" value="Nucleic acid-binding proteins"/>
    <property type="match status" value="1"/>
</dbReference>
<dbReference type="SUPFAM" id="SSF56037">
    <property type="entry name" value="PheT/TilS domain"/>
    <property type="match status" value="1"/>
</dbReference>
<dbReference type="CDD" id="cd02796">
    <property type="entry name" value="tRNA_bind_bactPheRS"/>
    <property type="match status" value="1"/>
</dbReference>
<dbReference type="EMBL" id="MFPX01000011">
    <property type="protein sequence ID" value="OGH66709.1"/>
    <property type="molecule type" value="Genomic_DNA"/>
</dbReference>
<dbReference type="InterPro" id="IPR041616">
    <property type="entry name" value="PheRS_beta_core"/>
</dbReference>
<comment type="subcellular location">
    <subcellularLocation>
        <location evidence="1 15">Cytoplasm</location>
    </subcellularLocation>
</comment>
<evidence type="ECO:0000256" key="8">
    <source>
        <dbReference type="ARBA" id="ARBA00022741"/>
    </source>
</evidence>